<sequence>MANPAGLGREMLEAARRGDAVQLGALLAEERGLENGHDAVVRLLVEDGADVNKARTDDGATPLFIACQEGHDAVVRLLVEAGADVNKATTDDGTTPLFIACQEGHDAVVRLLVEAGADVSKARTDDGTTPLFIACQEGHDAVVGVSAWASLAMLRFNGHTDVVEALTTPTVWERRFRLLAWRTSARRCRHDGAFAVSAAAHESASSGECTVA</sequence>
<reference evidence="4 5" key="1">
    <citation type="submission" date="2019-07" db="EMBL/GenBank/DDBJ databases">
        <title>Genomes of Cafeteria roenbergensis.</title>
        <authorList>
            <person name="Fischer M.G."/>
            <person name="Hackl T."/>
            <person name="Roman M."/>
        </authorList>
    </citation>
    <scope>NUCLEOTIDE SEQUENCE [LARGE SCALE GENOMIC DNA]</scope>
    <source>
        <strain evidence="4 5">BVI</strain>
    </source>
</reference>
<evidence type="ECO:0000313" key="5">
    <source>
        <dbReference type="Proteomes" id="UP000323011"/>
    </source>
</evidence>
<proteinExistence type="predicted"/>
<evidence type="ECO:0000256" key="3">
    <source>
        <dbReference type="PROSITE-ProRule" id="PRU00023"/>
    </source>
</evidence>
<dbReference type="Gene3D" id="1.25.40.20">
    <property type="entry name" value="Ankyrin repeat-containing domain"/>
    <property type="match status" value="1"/>
</dbReference>
<protein>
    <submittedName>
        <fullName evidence="4">Uncharacterized protein</fullName>
    </submittedName>
</protein>
<keyword evidence="5" id="KW-1185">Reference proteome</keyword>
<evidence type="ECO:0000313" key="4">
    <source>
        <dbReference type="EMBL" id="KAA0145804.1"/>
    </source>
</evidence>
<accession>A0A5A8BYZ0</accession>
<comment type="caution">
    <text evidence="4">The sequence shown here is derived from an EMBL/GenBank/DDBJ whole genome shotgun (WGS) entry which is preliminary data.</text>
</comment>
<dbReference type="PROSITE" id="PS50088">
    <property type="entry name" value="ANK_REPEAT"/>
    <property type="match status" value="2"/>
</dbReference>
<dbReference type="Proteomes" id="UP000323011">
    <property type="component" value="Unassembled WGS sequence"/>
</dbReference>
<dbReference type="AlphaFoldDB" id="A0A5A8BYZ0"/>
<keyword evidence="1" id="KW-0677">Repeat</keyword>
<dbReference type="EMBL" id="VLTN01000126">
    <property type="protein sequence ID" value="KAA0145804.1"/>
    <property type="molecule type" value="Genomic_DNA"/>
</dbReference>
<dbReference type="Pfam" id="PF12796">
    <property type="entry name" value="Ank_2"/>
    <property type="match status" value="2"/>
</dbReference>
<keyword evidence="2 3" id="KW-0040">ANK repeat</keyword>
<name>A0A5A8BYZ0_CAFRO</name>
<organism evidence="4 5">
    <name type="scientific">Cafeteria roenbergensis</name>
    <name type="common">Marine flagellate</name>
    <dbReference type="NCBI Taxonomy" id="33653"/>
    <lineage>
        <taxon>Eukaryota</taxon>
        <taxon>Sar</taxon>
        <taxon>Stramenopiles</taxon>
        <taxon>Bigyra</taxon>
        <taxon>Opalozoa</taxon>
        <taxon>Bicosoecida</taxon>
        <taxon>Cafeteriaceae</taxon>
        <taxon>Cafeteria</taxon>
    </lineage>
</organism>
<dbReference type="PANTHER" id="PTHR24173">
    <property type="entry name" value="ANKYRIN REPEAT CONTAINING"/>
    <property type="match status" value="1"/>
</dbReference>
<dbReference type="SUPFAM" id="SSF48403">
    <property type="entry name" value="Ankyrin repeat"/>
    <property type="match status" value="1"/>
</dbReference>
<gene>
    <name evidence="4" type="ORF">FNF29_08383</name>
</gene>
<dbReference type="InterPro" id="IPR036770">
    <property type="entry name" value="Ankyrin_rpt-contain_sf"/>
</dbReference>
<dbReference type="InterPro" id="IPR002110">
    <property type="entry name" value="Ankyrin_rpt"/>
</dbReference>
<dbReference type="SMART" id="SM00248">
    <property type="entry name" value="ANK"/>
    <property type="match status" value="3"/>
</dbReference>
<evidence type="ECO:0000256" key="1">
    <source>
        <dbReference type="ARBA" id="ARBA00022737"/>
    </source>
</evidence>
<dbReference type="PROSITE" id="PS50297">
    <property type="entry name" value="ANK_REP_REGION"/>
    <property type="match status" value="2"/>
</dbReference>
<dbReference type="PANTHER" id="PTHR24173:SF74">
    <property type="entry name" value="ANKYRIN REPEAT DOMAIN-CONTAINING PROTEIN 16"/>
    <property type="match status" value="1"/>
</dbReference>
<feature type="repeat" description="ANK" evidence="3">
    <location>
        <begin position="92"/>
        <end position="124"/>
    </location>
</feature>
<evidence type="ECO:0000256" key="2">
    <source>
        <dbReference type="ARBA" id="ARBA00023043"/>
    </source>
</evidence>
<feature type="repeat" description="ANK" evidence="3">
    <location>
        <begin position="58"/>
        <end position="90"/>
    </location>
</feature>
<dbReference type="PRINTS" id="PR01415">
    <property type="entry name" value="ANKYRIN"/>
</dbReference>